<evidence type="ECO:0000313" key="1">
    <source>
        <dbReference type="EMBL" id="MFC5768105.1"/>
    </source>
</evidence>
<reference evidence="2" key="1">
    <citation type="journal article" date="2019" name="Int. J. Syst. Evol. Microbiol.">
        <title>The Global Catalogue of Microorganisms (GCM) 10K type strain sequencing project: providing services to taxonomists for standard genome sequencing and annotation.</title>
        <authorList>
            <consortium name="The Broad Institute Genomics Platform"/>
            <consortium name="The Broad Institute Genome Sequencing Center for Infectious Disease"/>
            <person name="Wu L."/>
            <person name="Ma J."/>
        </authorList>
    </citation>
    <scope>NUCLEOTIDE SEQUENCE [LARGE SCALE GENOMIC DNA]</scope>
    <source>
        <strain evidence="2">SHR3</strain>
    </source>
</reference>
<keyword evidence="2" id="KW-1185">Reference proteome</keyword>
<organism evidence="1 2">
    <name type="scientific">Thauera sinica</name>
    <dbReference type="NCBI Taxonomy" id="2665146"/>
    <lineage>
        <taxon>Bacteria</taxon>
        <taxon>Pseudomonadati</taxon>
        <taxon>Pseudomonadota</taxon>
        <taxon>Betaproteobacteria</taxon>
        <taxon>Rhodocyclales</taxon>
        <taxon>Zoogloeaceae</taxon>
        <taxon>Thauera</taxon>
    </lineage>
</organism>
<name>A0ABW1ALF2_9RHOO</name>
<proteinExistence type="predicted"/>
<dbReference type="EMBL" id="JBHSOG010000007">
    <property type="protein sequence ID" value="MFC5768105.1"/>
    <property type="molecule type" value="Genomic_DNA"/>
</dbReference>
<gene>
    <name evidence="1" type="ORF">ACFPTN_01830</name>
</gene>
<sequence length="324" mass="35859">MNTAKLPPPAACNDLPNGTPDTIDGVRRVYYDGYWLKVYDPPLDSLSAKKTLIQALTRRLFNHVEHGINIPGKRLDDARRSYETEPDPAHKRVKGAMLAGALFNRATDIFTKLVELQELGIEIDTDNALMRECGLCLHEALELGKLVLHRSGEEGIDELWGEPFRAFSIPVEAFYESRYVKIAQALRDIDLIAAVMTSTFAATPMFHGIEPLVADFACIAKVKCETLRTDPDIFDVWADFVVASEQLGLFAPRLAPASNPAEQQLASDGLHLIVQGRNLLTDITRARVTMPKSAREYIERCGRYGELVRNSGRAVLAGAAPART</sequence>
<dbReference type="Proteomes" id="UP001595974">
    <property type="component" value="Unassembled WGS sequence"/>
</dbReference>
<dbReference type="RefSeq" id="WP_232516406.1">
    <property type="nucleotide sequence ID" value="NZ_JBHSOG010000007.1"/>
</dbReference>
<evidence type="ECO:0000313" key="2">
    <source>
        <dbReference type="Proteomes" id="UP001595974"/>
    </source>
</evidence>
<accession>A0ABW1ALF2</accession>
<protein>
    <submittedName>
        <fullName evidence="1">Uncharacterized protein</fullName>
    </submittedName>
</protein>
<comment type="caution">
    <text evidence="1">The sequence shown here is derived from an EMBL/GenBank/DDBJ whole genome shotgun (WGS) entry which is preliminary data.</text>
</comment>